<protein>
    <submittedName>
        <fullName evidence="2">DUF998 domain-containing protein</fullName>
    </submittedName>
</protein>
<keyword evidence="3" id="KW-1185">Reference proteome</keyword>
<feature type="transmembrane region" description="Helical" evidence="1">
    <location>
        <begin position="147"/>
        <end position="168"/>
    </location>
</feature>
<organism evidence="2 3">
    <name type="scientific">Arcanobacterium pinnipediorum</name>
    <dbReference type="NCBI Taxonomy" id="1503041"/>
    <lineage>
        <taxon>Bacteria</taxon>
        <taxon>Bacillati</taxon>
        <taxon>Actinomycetota</taxon>
        <taxon>Actinomycetes</taxon>
        <taxon>Actinomycetales</taxon>
        <taxon>Actinomycetaceae</taxon>
        <taxon>Arcanobacterium</taxon>
    </lineage>
</organism>
<feature type="transmembrane region" description="Helical" evidence="1">
    <location>
        <begin position="180"/>
        <end position="199"/>
    </location>
</feature>
<feature type="transmembrane region" description="Helical" evidence="1">
    <location>
        <begin position="114"/>
        <end position="135"/>
    </location>
</feature>
<evidence type="ECO:0000256" key="1">
    <source>
        <dbReference type="SAM" id="Phobius"/>
    </source>
</evidence>
<dbReference type="RefSeq" id="WP_252672587.1">
    <property type="nucleotide sequence ID" value="NZ_CP099547.1"/>
</dbReference>
<proteinExistence type="predicted"/>
<keyword evidence="1" id="KW-1133">Transmembrane helix</keyword>
<feature type="transmembrane region" description="Helical" evidence="1">
    <location>
        <begin position="75"/>
        <end position="94"/>
    </location>
</feature>
<feature type="transmembrane region" description="Helical" evidence="1">
    <location>
        <begin position="43"/>
        <end position="63"/>
    </location>
</feature>
<dbReference type="Proteomes" id="UP001056109">
    <property type="component" value="Chromosome"/>
</dbReference>
<name>A0ABY5AHT9_9ACTO</name>
<reference evidence="2" key="1">
    <citation type="submission" date="2022-06" db="EMBL/GenBank/DDBJ databases">
        <title>Complete Genome Sequence of Arcanobacterium pinnipediorum strain DSM 28752 isolated from a harbour seal.</title>
        <authorList>
            <person name="Borowiak M."/>
            <person name="Kreitlow A."/>
            <person name="Alssahen M."/>
            <person name="Malorny B."/>
            <person name="Laemmler C."/>
            <person name="Prenger-Berninghoff E."/>
            <person name="Siebert U."/>
            <person name="Ploetz M."/>
            <person name="Abdulmawjood A."/>
        </authorList>
    </citation>
    <scope>NUCLEOTIDE SEQUENCE</scope>
    <source>
        <strain evidence="2">DSM 28752</strain>
    </source>
</reference>
<keyword evidence="1" id="KW-0812">Transmembrane</keyword>
<gene>
    <name evidence="2" type="ORF">NG665_05100</name>
</gene>
<dbReference type="EMBL" id="CP099547">
    <property type="protein sequence ID" value="USR78773.1"/>
    <property type="molecule type" value="Genomic_DNA"/>
</dbReference>
<dbReference type="Pfam" id="PF06197">
    <property type="entry name" value="DUF998"/>
    <property type="match status" value="1"/>
</dbReference>
<feature type="transmembrane region" description="Helical" evidence="1">
    <location>
        <begin position="5"/>
        <end position="23"/>
    </location>
</feature>
<evidence type="ECO:0000313" key="2">
    <source>
        <dbReference type="EMBL" id="USR78773.1"/>
    </source>
</evidence>
<dbReference type="InterPro" id="IPR009339">
    <property type="entry name" value="DUF998"/>
</dbReference>
<evidence type="ECO:0000313" key="3">
    <source>
        <dbReference type="Proteomes" id="UP001056109"/>
    </source>
</evidence>
<sequence>MWLCIASGFIYASFILEIFFNFPLNPKISYLSEYFAIESPYRLVFATTDLLSALLMLAGLACLSAYYRLWSRWQLVIAIAYSIFAIFTILDVSLPLQCAESLEFCEKTTLTPHLLASAVVSASLIVVAATTLILVAQRKIVGTKRTVMLIVISAYVFLTILIALFEFIQFPIGYAQRAQVFFSCLLIASAGLILYPYGYPLPRSRART</sequence>
<accession>A0ABY5AHT9</accession>
<keyword evidence="1" id="KW-0472">Membrane</keyword>